<keyword evidence="2" id="KW-1185">Reference proteome</keyword>
<dbReference type="KEGG" id="vmo:VMUT_0003"/>
<dbReference type="EMBL" id="CP002529">
    <property type="protein sequence ID" value="ADY00221.1"/>
    <property type="molecule type" value="Genomic_DNA"/>
</dbReference>
<dbReference type="Proteomes" id="UP000007485">
    <property type="component" value="Chromosome"/>
</dbReference>
<evidence type="ECO:0000313" key="1">
    <source>
        <dbReference type="EMBL" id="ADY00221.1"/>
    </source>
</evidence>
<accession>F0QYU0</accession>
<reference evidence="1 2" key="1">
    <citation type="journal article" date="2011" name="J. Bacteriol.">
        <title>Complete genome sequence of 'Vulcanisaeta moutnovskia' strain 768-28, a novel member of the hyperthermophilic crenarchaeal genus vulcanisaeta.</title>
        <authorList>
            <person name="Gumerov V.M."/>
            <person name="Mardanov A.V."/>
            <person name="Beletsky A.V."/>
            <person name="Prokofeva M.I."/>
            <person name="Bonch-Osmolovskaya E.A."/>
            <person name="Ravin N.V."/>
            <person name="Skryabin K.G."/>
        </authorList>
    </citation>
    <scope>NUCLEOTIDE SEQUENCE [LARGE SCALE GENOMIC DNA]</scope>
    <source>
        <strain evidence="1 2">768-28</strain>
    </source>
</reference>
<name>F0QYU0_VULM7</name>
<organism evidence="1 2">
    <name type="scientific">Vulcanisaeta moutnovskia (strain 768-28)</name>
    <dbReference type="NCBI Taxonomy" id="985053"/>
    <lineage>
        <taxon>Archaea</taxon>
        <taxon>Thermoproteota</taxon>
        <taxon>Thermoprotei</taxon>
        <taxon>Thermoproteales</taxon>
        <taxon>Thermoproteaceae</taxon>
        <taxon>Vulcanisaeta</taxon>
    </lineage>
</organism>
<sequence length="127" mass="14417">MTVEFIVDNNGSLTSLIVEGPIFYGPGDYAQVRIEVYTRYSPLYGDAVSEHTNSILIRVMCSGNRREMLMHYGNEDFVNNPCKYAGEVKRAADKPGDDITLRLITEIMNRMGIMNFLEQLNEILTCQ</sequence>
<dbReference type="HOGENOM" id="CLU_140146_0_0_2"/>
<dbReference type="eggNOG" id="arCOG13868">
    <property type="taxonomic scope" value="Archaea"/>
</dbReference>
<evidence type="ECO:0000313" key="2">
    <source>
        <dbReference type="Proteomes" id="UP000007485"/>
    </source>
</evidence>
<proteinExistence type="predicted"/>
<dbReference type="AlphaFoldDB" id="F0QYU0"/>
<gene>
    <name evidence="1" type="ordered locus">VMUT_0003</name>
</gene>
<protein>
    <submittedName>
        <fullName evidence="1">Uncharacterized protein</fullName>
    </submittedName>
</protein>